<sequence length="479" mass="49336">MRSTTLRLRRLAPARLSCGAGLVLTCLALAGGGLPAVAPAQTPSLEMIVSAADPAVGRVLVEGAGSVGTGSGFILGRAAQGAELHFLTNHHVIRGASTILVGFHQDGAVFVYDAEIAAQSAEIDLAVLTLRPNAGGRDPSNRHRIKALPIRRQLARKGESVEAIGFPGTSDFLGTTLFDPDFFISTLTSGNVSKITHANWADPGSDTRFDIVQHTSAINPGNSGGPLLDRCAQVVGLNTAVATDSGEGDAANDTYWAIGAPEMIGFLDDHGIPFQLASSDCAGAEAGALAQAPAPAPLPPAPLPPATATRPAAPAESLPKMVFRLPTWAVAAMAFAAALVVIGGAVLAARSRPAPELASGPALEPLILPGTGRPGATALTLVFGGDLRHGVDRDRLSRGLRIGRGPEADIRVDGAGMSRLHAGLRLEGRRLMLTDLGSTNGTLVDGRRLVPNRPVQITSRSRIVMGSEPVSLIPTEARG</sequence>
<dbReference type="OrthoDB" id="9766361at2"/>
<reference evidence="7 8" key="1">
    <citation type="submission" date="2016-10" db="EMBL/GenBank/DDBJ databases">
        <authorList>
            <person name="de Groot N.N."/>
        </authorList>
    </citation>
    <scope>NUCLEOTIDE SEQUENCE [LARGE SCALE GENOMIC DNA]</scope>
    <source>
        <strain evidence="8">DSM 938 / 37b4</strain>
    </source>
</reference>
<dbReference type="Pfam" id="PF00498">
    <property type="entry name" value="FHA"/>
    <property type="match status" value="1"/>
</dbReference>
<dbReference type="InterPro" id="IPR009003">
    <property type="entry name" value="Peptidase_S1_PA"/>
</dbReference>
<dbReference type="InterPro" id="IPR043504">
    <property type="entry name" value="Peptidase_S1_PA_chymotrypsin"/>
</dbReference>
<dbReference type="Gene3D" id="2.60.200.20">
    <property type="match status" value="1"/>
</dbReference>
<dbReference type="InterPro" id="IPR001940">
    <property type="entry name" value="Peptidase_S1C"/>
</dbReference>
<dbReference type="GO" id="GO:0004252">
    <property type="term" value="F:serine-type endopeptidase activity"/>
    <property type="evidence" value="ECO:0007669"/>
    <property type="project" value="InterPro"/>
</dbReference>
<evidence type="ECO:0000256" key="2">
    <source>
        <dbReference type="ARBA" id="ARBA00022670"/>
    </source>
</evidence>
<dbReference type="Proteomes" id="UP000183812">
    <property type="component" value="Unassembled WGS sequence"/>
</dbReference>
<dbReference type="Gene3D" id="2.40.10.10">
    <property type="entry name" value="Trypsin-like serine proteases"/>
    <property type="match status" value="2"/>
</dbReference>
<dbReference type="AlphaFoldDB" id="A0A1G7CUR4"/>
<dbReference type="SMART" id="SM00240">
    <property type="entry name" value="FHA"/>
    <property type="match status" value="1"/>
</dbReference>
<feature type="region of interest" description="Disordered" evidence="4">
    <location>
        <begin position="292"/>
        <end position="312"/>
    </location>
</feature>
<keyword evidence="5" id="KW-1133">Transmembrane helix</keyword>
<gene>
    <name evidence="7" type="ORF">SAMN04244550_00366</name>
</gene>
<keyword evidence="2" id="KW-0645">Protease</keyword>
<evidence type="ECO:0000256" key="5">
    <source>
        <dbReference type="SAM" id="Phobius"/>
    </source>
</evidence>
<proteinExistence type="inferred from homology"/>
<comment type="similarity">
    <text evidence="1">Belongs to the peptidase S1C family.</text>
</comment>
<dbReference type="InterPro" id="IPR000253">
    <property type="entry name" value="FHA_dom"/>
</dbReference>
<evidence type="ECO:0000256" key="1">
    <source>
        <dbReference type="ARBA" id="ARBA00010541"/>
    </source>
</evidence>
<organism evidence="7 8">
    <name type="scientific">Rhodobacter capsulatus</name>
    <name type="common">Rhodopseudomonas capsulata</name>
    <dbReference type="NCBI Taxonomy" id="1061"/>
    <lineage>
        <taxon>Bacteria</taxon>
        <taxon>Pseudomonadati</taxon>
        <taxon>Pseudomonadota</taxon>
        <taxon>Alphaproteobacteria</taxon>
        <taxon>Rhodobacterales</taxon>
        <taxon>Rhodobacter group</taxon>
        <taxon>Rhodobacter</taxon>
    </lineage>
</organism>
<dbReference type="EMBL" id="FNAY01000001">
    <property type="protein sequence ID" value="SDE42245.1"/>
    <property type="molecule type" value="Genomic_DNA"/>
</dbReference>
<dbReference type="GO" id="GO:0006508">
    <property type="term" value="P:proteolysis"/>
    <property type="evidence" value="ECO:0007669"/>
    <property type="project" value="UniProtKB-KW"/>
</dbReference>
<evidence type="ECO:0000313" key="7">
    <source>
        <dbReference type="EMBL" id="SDE42245.1"/>
    </source>
</evidence>
<keyword evidence="5" id="KW-0472">Membrane</keyword>
<dbReference type="PANTHER" id="PTHR43343:SF3">
    <property type="entry name" value="PROTEASE DO-LIKE 8, CHLOROPLASTIC"/>
    <property type="match status" value="1"/>
</dbReference>
<accession>A0A1G7CUR4</accession>
<dbReference type="InterPro" id="IPR008984">
    <property type="entry name" value="SMAD_FHA_dom_sf"/>
</dbReference>
<dbReference type="Pfam" id="PF13365">
    <property type="entry name" value="Trypsin_2"/>
    <property type="match status" value="1"/>
</dbReference>
<keyword evidence="5" id="KW-0812">Transmembrane</keyword>
<evidence type="ECO:0000259" key="6">
    <source>
        <dbReference type="PROSITE" id="PS50006"/>
    </source>
</evidence>
<dbReference type="SUPFAM" id="SSF49879">
    <property type="entry name" value="SMAD/FHA domain"/>
    <property type="match status" value="1"/>
</dbReference>
<evidence type="ECO:0000256" key="3">
    <source>
        <dbReference type="ARBA" id="ARBA00022801"/>
    </source>
</evidence>
<name>A0A1G7CUR4_RHOCA</name>
<dbReference type="PRINTS" id="PR00834">
    <property type="entry name" value="PROTEASES2C"/>
</dbReference>
<dbReference type="PANTHER" id="PTHR43343">
    <property type="entry name" value="PEPTIDASE S12"/>
    <property type="match status" value="1"/>
</dbReference>
<dbReference type="CDD" id="cd00060">
    <property type="entry name" value="FHA"/>
    <property type="match status" value="1"/>
</dbReference>
<evidence type="ECO:0000256" key="4">
    <source>
        <dbReference type="SAM" id="MobiDB-lite"/>
    </source>
</evidence>
<evidence type="ECO:0000313" key="8">
    <source>
        <dbReference type="Proteomes" id="UP000183812"/>
    </source>
</evidence>
<feature type="domain" description="FHA" evidence="6">
    <location>
        <begin position="400"/>
        <end position="449"/>
    </location>
</feature>
<protein>
    <submittedName>
        <fullName evidence="7">FHA domain-containing protein</fullName>
    </submittedName>
</protein>
<feature type="transmembrane region" description="Helical" evidence="5">
    <location>
        <begin position="328"/>
        <end position="349"/>
    </location>
</feature>
<dbReference type="PROSITE" id="PS50006">
    <property type="entry name" value="FHA_DOMAIN"/>
    <property type="match status" value="1"/>
</dbReference>
<dbReference type="InterPro" id="IPR051201">
    <property type="entry name" value="Chloro_Bact_Ser_Proteases"/>
</dbReference>
<keyword evidence="3" id="KW-0378">Hydrolase</keyword>
<feature type="compositionally biased region" description="Pro residues" evidence="4">
    <location>
        <begin position="294"/>
        <end position="305"/>
    </location>
</feature>
<dbReference type="RefSeq" id="WP_074552570.1">
    <property type="nucleotide sequence ID" value="NZ_CP119563.1"/>
</dbReference>
<dbReference type="SUPFAM" id="SSF50494">
    <property type="entry name" value="Trypsin-like serine proteases"/>
    <property type="match status" value="1"/>
</dbReference>